<feature type="binding site" evidence="15">
    <location>
        <position position="483"/>
    </location>
    <ligand>
        <name>Mg(2+)</name>
        <dbReference type="ChEBI" id="CHEBI:18420"/>
        <note>shared with alpha subunit</note>
    </ligand>
</feature>
<dbReference type="SUPFAM" id="SSF46955">
    <property type="entry name" value="Putative DNA-binding domain"/>
    <property type="match status" value="1"/>
</dbReference>
<dbReference type="NCBIfam" id="TIGR00472">
    <property type="entry name" value="pheT_bact"/>
    <property type="match status" value="1"/>
</dbReference>
<feature type="binding site" evidence="15">
    <location>
        <position position="492"/>
    </location>
    <ligand>
        <name>Mg(2+)</name>
        <dbReference type="ChEBI" id="CHEBI:18420"/>
        <note>shared with alpha subunit</note>
    </ligand>
</feature>
<dbReference type="GO" id="GO:0009328">
    <property type="term" value="C:phenylalanine-tRNA ligase complex"/>
    <property type="evidence" value="ECO:0007669"/>
    <property type="project" value="TreeGrafter"/>
</dbReference>
<dbReference type="Pfam" id="PF03484">
    <property type="entry name" value="B5"/>
    <property type="match status" value="1"/>
</dbReference>
<comment type="subunit">
    <text evidence="3 15">Tetramer of two alpha and two beta subunits.</text>
</comment>
<dbReference type="EC" id="6.1.1.20" evidence="15"/>
<comment type="similarity">
    <text evidence="2 15">Belongs to the phenylalanyl-tRNA synthetase beta subunit family. Type 1 subfamily.</text>
</comment>
<dbReference type="EMBL" id="RQVS01000003">
    <property type="protein sequence ID" value="RRJ87969.1"/>
    <property type="molecule type" value="Genomic_DNA"/>
</dbReference>
<keyword evidence="21" id="KW-1185">Reference proteome</keyword>
<dbReference type="InterPro" id="IPR020825">
    <property type="entry name" value="Phe-tRNA_synthase-like_B3/B4"/>
</dbReference>
<keyword evidence="7 15" id="KW-0479">Metal-binding</keyword>
<gene>
    <name evidence="15" type="primary">pheT</name>
    <name evidence="20" type="ORF">EG850_03725</name>
</gene>
<comment type="catalytic activity">
    <reaction evidence="14 15">
        <text>tRNA(Phe) + L-phenylalanine + ATP = L-phenylalanyl-tRNA(Phe) + AMP + diphosphate + H(+)</text>
        <dbReference type="Rhea" id="RHEA:19413"/>
        <dbReference type="Rhea" id="RHEA-COMP:9668"/>
        <dbReference type="Rhea" id="RHEA-COMP:9699"/>
        <dbReference type="ChEBI" id="CHEBI:15378"/>
        <dbReference type="ChEBI" id="CHEBI:30616"/>
        <dbReference type="ChEBI" id="CHEBI:33019"/>
        <dbReference type="ChEBI" id="CHEBI:58095"/>
        <dbReference type="ChEBI" id="CHEBI:78442"/>
        <dbReference type="ChEBI" id="CHEBI:78531"/>
        <dbReference type="ChEBI" id="CHEBI:456215"/>
        <dbReference type="EC" id="6.1.1.20"/>
    </reaction>
</comment>
<dbReference type="PANTHER" id="PTHR10947:SF0">
    <property type="entry name" value="PHENYLALANINE--TRNA LIGASE BETA SUBUNIT"/>
    <property type="match status" value="1"/>
</dbReference>
<keyword evidence="6 15" id="KW-0436">Ligase</keyword>
<evidence type="ECO:0000256" key="15">
    <source>
        <dbReference type="HAMAP-Rule" id="MF_00283"/>
    </source>
</evidence>
<dbReference type="InterPro" id="IPR005147">
    <property type="entry name" value="tRNA_synthase_B5-dom"/>
</dbReference>
<keyword evidence="9 15" id="KW-0067">ATP-binding</keyword>
<feature type="binding site" evidence="15">
    <location>
        <position position="493"/>
    </location>
    <ligand>
        <name>Mg(2+)</name>
        <dbReference type="ChEBI" id="CHEBI:18420"/>
        <note>shared with alpha subunit</note>
    </ligand>
</feature>
<keyword evidence="13 15" id="KW-0030">Aminoacyl-tRNA synthetase</keyword>
<dbReference type="CDD" id="cd00769">
    <property type="entry name" value="PheRS_beta_core"/>
    <property type="match status" value="1"/>
</dbReference>
<reference evidence="20 21" key="1">
    <citation type="submission" date="2018-11" db="EMBL/GenBank/DDBJ databases">
        <title>YIM 102482-1 draft genome.</title>
        <authorList>
            <person name="Li G."/>
            <person name="Jiang Y."/>
        </authorList>
    </citation>
    <scope>NUCLEOTIDE SEQUENCE [LARGE SCALE GENOMIC DNA]</scope>
    <source>
        <strain evidence="20 21">YIM 102482-1</strain>
    </source>
</reference>
<comment type="caution">
    <text evidence="15">Lacks conserved residue(s) required for the propagation of feature annotation.</text>
</comment>
<dbReference type="Pfam" id="PF03483">
    <property type="entry name" value="B3_4"/>
    <property type="match status" value="1"/>
</dbReference>
<evidence type="ECO:0000259" key="18">
    <source>
        <dbReference type="PROSITE" id="PS51447"/>
    </source>
</evidence>
<dbReference type="PROSITE" id="PS50886">
    <property type="entry name" value="TRBD"/>
    <property type="match status" value="1"/>
</dbReference>
<dbReference type="InterPro" id="IPR009061">
    <property type="entry name" value="DNA-bd_dom_put_sf"/>
</dbReference>
<feature type="domain" description="B5" evidence="19">
    <location>
        <begin position="430"/>
        <end position="505"/>
    </location>
</feature>
<evidence type="ECO:0000256" key="14">
    <source>
        <dbReference type="ARBA" id="ARBA00049255"/>
    </source>
</evidence>
<dbReference type="InterPro" id="IPR005146">
    <property type="entry name" value="B3/B4_tRNA-bd"/>
</dbReference>
<feature type="domain" description="TRNA-binding" evidence="17">
    <location>
        <begin position="40"/>
        <end position="163"/>
    </location>
</feature>
<keyword evidence="11 16" id="KW-0694">RNA-binding</keyword>
<proteinExistence type="inferred from homology"/>
<comment type="caution">
    <text evidence="20">The sequence shown here is derived from an EMBL/GenBank/DDBJ whole genome shotgun (WGS) entry which is preliminary data.</text>
</comment>
<dbReference type="SUPFAM" id="SSF50249">
    <property type="entry name" value="Nucleic acid-binding proteins"/>
    <property type="match status" value="1"/>
</dbReference>
<dbReference type="GO" id="GO:0004826">
    <property type="term" value="F:phenylalanine-tRNA ligase activity"/>
    <property type="evidence" value="ECO:0007669"/>
    <property type="project" value="UniProtKB-UniRule"/>
</dbReference>
<dbReference type="OrthoDB" id="9805455at2"/>
<keyword evidence="5 16" id="KW-0820">tRNA-binding</keyword>
<evidence type="ECO:0000256" key="5">
    <source>
        <dbReference type="ARBA" id="ARBA00022555"/>
    </source>
</evidence>
<accession>A0A3P3W2V8</accession>
<dbReference type="SMART" id="SM00873">
    <property type="entry name" value="B3_4"/>
    <property type="match status" value="1"/>
</dbReference>
<evidence type="ECO:0000256" key="8">
    <source>
        <dbReference type="ARBA" id="ARBA00022741"/>
    </source>
</evidence>
<keyword evidence="8 15" id="KW-0547">Nucleotide-binding</keyword>
<dbReference type="Pfam" id="PF03147">
    <property type="entry name" value="FDX-ACB"/>
    <property type="match status" value="1"/>
</dbReference>
<evidence type="ECO:0000256" key="2">
    <source>
        <dbReference type="ARBA" id="ARBA00008653"/>
    </source>
</evidence>
<evidence type="ECO:0000256" key="6">
    <source>
        <dbReference type="ARBA" id="ARBA00022598"/>
    </source>
</evidence>
<dbReference type="InterPro" id="IPR004532">
    <property type="entry name" value="Phe-tRNA-ligase_IIc_bsu_bact"/>
</dbReference>
<dbReference type="GO" id="GO:0006432">
    <property type="term" value="P:phenylalanyl-tRNA aminoacylation"/>
    <property type="evidence" value="ECO:0007669"/>
    <property type="project" value="UniProtKB-UniRule"/>
</dbReference>
<evidence type="ECO:0000256" key="12">
    <source>
        <dbReference type="ARBA" id="ARBA00022917"/>
    </source>
</evidence>
<dbReference type="Gene3D" id="3.50.40.10">
    <property type="entry name" value="Phenylalanyl-trna Synthetase, Chain B, domain 3"/>
    <property type="match status" value="1"/>
</dbReference>
<dbReference type="PROSITE" id="PS51483">
    <property type="entry name" value="B5"/>
    <property type="match status" value="1"/>
</dbReference>
<comment type="subcellular location">
    <subcellularLocation>
        <location evidence="1 15">Cytoplasm</location>
    </subcellularLocation>
</comment>
<dbReference type="InterPro" id="IPR002547">
    <property type="entry name" value="tRNA-bd_dom"/>
</dbReference>
<dbReference type="RefSeq" id="WP_124970125.1">
    <property type="nucleotide sequence ID" value="NZ_RQVS01000003.1"/>
</dbReference>
<dbReference type="InterPro" id="IPR041616">
    <property type="entry name" value="PheRS_beta_core"/>
</dbReference>
<keyword evidence="12 15" id="KW-0648">Protein biosynthesis</keyword>
<comment type="cofactor">
    <cofactor evidence="15">
        <name>Mg(2+)</name>
        <dbReference type="ChEBI" id="CHEBI:18420"/>
    </cofactor>
    <text evidence="15">Binds 2 magnesium ions per tetramer.</text>
</comment>
<dbReference type="InterPro" id="IPR045864">
    <property type="entry name" value="aa-tRNA-synth_II/BPL/LPL"/>
</dbReference>
<evidence type="ECO:0000256" key="9">
    <source>
        <dbReference type="ARBA" id="ARBA00022840"/>
    </source>
</evidence>
<dbReference type="GO" id="GO:0005524">
    <property type="term" value="F:ATP binding"/>
    <property type="evidence" value="ECO:0007669"/>
    <property type="project" value="UniProtKB-UniRule"/>
</dbReference>
<evidence type="ECO:0000256" key="11">
    <source>
        <dbReference type="ARBA" id="ARBA00022884"/>
    </source>
</evidence>
<name>A0A3P3W2V8_9MICO</name>
<dbReference type="SUPFAM" id="SSF54991">
    <property type="entry name" value="Anticodon-binding domain of PheRS"/>
    <property type="match status" value="1"/>
</dbReference>
<evidence type="ECO:0000256" key="3">
    <source>
        <dbReference type="ARBA" id="ARBA00011209"/>
    </source>
</evidence>
<dbReference type="Gene3D" id="3.30.70.380">
    <property type="entry name" value="Ferrodoxin-fold anticodon-binding domain"/>
    <property type="match status" value="1"/>
</dbReference>
<dbReference type="SUPFAM" id="SSF55681">
    <property type="entry name" value="Class II aaRS and biotin synthetases"/>
    <property type="match status" value="1"/>
</dbReference>
<dbReference type="SUPFAM" id="SSF56037">
    <property type="entry name" value="PheT/TilS domain"/>
    <property type="match status" value="1"/>
</dbReference>
<evidence type="ECO:0000259" key="19">
    <source>
        <dbReference type="PROSITE" id="PS51483"/>
    </source>
</evidence>
<evidence type="ECO:0000313" key="21">
    <source>
        <dbReference type="Proteomes" id="UP000274391"/>
    </source>
</evidence>
<dbReference type="Gene3D" id="3.30.930.10">
    <property type="entry name" value="Bira Bifunctional Protein, Domain 2"/>
    <property type="match status" value="1"/>
</dbReference>
<dbReference type="Pfam" id="PF17759">
    <property type="entry name" value="tRNA_synthFbeta"/>
    <property type="match status" value="1"/>
</dbReference>
<dbReference type="InterPro" id="IPR005121">
    <property type="entry name" value="Fdx_antiC-bd"/>
</dbReference>
<evidence type="ECO:0000259" key="17">
    <source>
        <dbReference type="PROSITE" id="PS50886"/>
    </source>
</evidence>
<dbReference type="PROSITE" id="PS51447">
    <property type="entry name" value="FDX_ACB"/>
    <property type="match status" value="1"/>
</dbReference>
<dbReference type="SMART" id="SM00874">
    <property type="entry name" value="B5"/>
    <property type="match status" value="1"/>
</dbReference>
<organism evidence="20 21">
    <name type="scientific">Gulosibacter macacae</name>
    <dbReference type="NCBI Taxonomy" id="2488791"/>
    <lineage>
        <taxon>Bacteria</taxon>
        <taxon>Bacillati</taxon>
        <taxon>Actinomycetota</taxon>
        <taxon>Actinomycetes</taxon>
        <taxon>Micrococcales</taxon>
        <taxon>Microbacteriaceae</taxon>
        <taxon>Gulosibacter</taxon>
    </lineage>
</organism>
<dbReference type="InterPro" id="IPR012340">
    <property type="entry name" value="NA-bd_OB-fold"/>
</dbReference>
<keyword evidence="4 15" id="KW-0963">Cytoplasm</keyword>
<evidence type="ECO:0000256" key="7">
    <source>
        <dbReference type="ARBA" id="ARBA00022723"/>
    </source>
</evidence>
<dbReference type="InterPro" id="IPR036690">
    <property type="entry name" value="Fdx_antiC-bd_sf"/>
</dbReference>
<protein>
    <recommendedName>
        <fullName evidence="15">Phenylalanine--tRNA ligase beta subunit</fullName>
        <ecNumber evidence="15">6.1.1.20</ecNumber>
    </recommendedName>
    <alternativeName>
        <fullName evidence="15">Phenylalanyl-tRNA synthetase beta subunit</fullName>
        <shortName evidence="15">PheRS</shortName>
    </alternativeName>
</protein>
<dbReference type="InterPro" id="IPR033714">
    <property type="entry name" value="tRNA_bind_bactPheRS"/>
</dbReference>
<dbReference type="Proteomes" id="UP000274391">
    <property type="component" value="Unassembled WGS sequence"/>
</dbReference>
<dbReference type="AlphaFoldDB" id="A0A3P3W2V8"/>
<dbReference type="Gene3D" id="3.30.56.10">
    <property type="match status" value="2"/>
</dbReference>
<evidence type="ECO:0000256" key="13">
    <source>
        <dbReference type="ARBA" id="ARBA00023146"/>
    </source>
</evidence>
<dbReference type="GO" id="GO:0000049">
    <property type="term" value="F:tRNA binding"/>
    <property type="evidence" value="ECO:0007669"/>
    <property type="project" value="UniProtKB-UniRule"/>
</dbReference>
<dbReference type="Gene3D" id="2.40.50.140">
    <property type="entry name" value="Nucleic acid-binding proteins"/>
    <property type="match status" value="1"/>
</dbReference>
<dbReference type="HAMAP" id="MF_00283">
    <property type="entry name" value="Phe_tRNA_synth_beta1"/>
    <property type="match status" value="1"/>
</dbReference>
<dbReference type="CDD" id="cd02796">
    <property type="entry name" value="tRNA_bind_bactPheRS"/>
    <property type="match status" value="1"/>
</dbReference>
<evidence type="ECO:0000256" key="16">
    <source>
        <dbReference type="PROSITE-ProRule" id="PRU00209"/>
    </source>
</evidence>
<evidence type="ECO:0000256" key="10">
    <source>
        <dbReference type="ARBA" id="ARBA00022842"/>
    </source>
</evidence>
<sequence>MRIPLSWLGEYVEIDAEATPREVLDAFVRVGLEDEAIHETQAAGPIVVGEVLETTPEPQSNGKTINWVQVRVAPEGEQAADGGADVRGIVCGAHNFVAGDRVVVTLPGAVLPGDFHIAARKTYGHVSDGMMASMRELGIGDDHDGIIVLRDLGIDAEVGTPALPLLGLDDVAVEVSVTPDRGYAMSMRGLAREYSHATGATFNDPALRPELNEILEAGLATDAAEVRVPLSIDESLAVRDQPLSRVFAGLVVTGVDASRPTPAWLAQRLRLAGIRSLGILIDITNYVMLELGQPIHGYDLDLLRGGIHVRRATAGERLTTLDGKDRELSDEDILITDDRGAIGLAGTMGGAETELNDATTNVFIEAANFSPISIARTARRHKLPSEASRRFEREVDTAVAIPAAARVAELLVELAGGTVQPVGSIVGGAETRDEIVMPASLPATLMGIDYQRSEVVKALEDVGCTVVERGDDLVVTPPTWRPDLTSDVTLVEEVARLNGFDRIPSVLPIAPAGRGFTREQQLRRQLSDVLAATGQVEVLSYPFVTETDNELFGSAVAGEQPSMVLANPMDATTRWLRTSMLPGLIGVAHRNVSRGLTDLAIFELGRVFRPEPGRTYGVDEVPVIAQRPSETRLAELNDGIPPQPHWLGVLLLGDRSDKQPGLGAVHYGWQDAIELVDRVATATAADLRVRQGSHQAFHPGRCAEVLVVDAEGRESVVGYAGELHPSVTVEHDLPRVVAALEVDVDAILAASDRHVLARTITGYPAATQDLSLVVPAEVSAGEVGAAVREGAGELLEHLALVDDYRGAGLEEGKKSLTFALRFRSNERTLTAAEATEAKEAGAAIAAERFGAAIRA</sequence>
<evidence type="ECO:0000256" key="4">
    <source>
        <dbReference type="ARBA" id="ARBA00022490"/>
    </source>
</evidence>
<dbReference type="PANTHER" id="PTHR10947">
    <property type="entry name" value="PHENYLALANYL-TRNA SYNTHETASE BETA CHAIN AND LEUCINE-RICH REPEAT-CONTAINING PROTEIN 47"/>
    <property type="match status" value="1"/>
</dbReference>
<dbReference type="InterPro" id="IPR045060">
    <property type="entry name" value="Phe-tRNA-ligase_IIc_bsu"/>
</dbReference>
<keyword evidence="10 15" id="KW-0460">Magnesium</keyword>
<evidence type="ECO:0000313" key="20">
    <source>
        <dbReference type="EMBL" id="RRJ87969.1"/>
    </source>
</evidence>
<evidence type="ECO:0000256" key="1">
    <source>
        <dbReference type="ARBA" id="ARBA00004496"/>
    </source>
</evidence>
<dbReference type="SMART" id="SM00896">
    <property type="entry name" value="FDX-ACB"/>
    <property type="match status" value="1"/>
</dbReference>
<dbReference type="GO" id="GO:0000287">
    <property type="term" value="F:magnesium ion binding"/>
    <property type="evidence" value="ECO:0007669"/>
    <property type="project" value="UniProtKB-UniRule"/>
</dbReference>
<feature type="domain" description="FDX-ACB" evidence="18">
    <location>
        <begin position="761"/>
        <end position="854"/>
    </location>
</feature>